<feature type="domain" description="Sulfatase N-terminal" evidence="8">
    <location>
        <begin position="38"/>
        <end position="422"/>
    </location>
</feature>
<dbReference type="Pfam" id="PF00884">
    <property type="entry name" value="Sulfatase"/>
    <property type="match status" value="1"/>
</dbReference>
<dbReference type="Gene3D" id="3.40.720.10">
    <property type="entry name" value="Alkaline Phosphatase, subunit A"/>
    <property type="match status" value="1"/>
</dbReference>
<dbReference type="PANTHER" id="PTHR45953:SF1">
    <property type="entry name" value="IDURONATE 2-SULFATASE"/>
    <property type="match status" value="1"/>
</dbReference>
<protein>
    <submittedName>
        <fullName evidence="9">Sulfatase</fullName>
    </submittedName>
</protein>
<organism evidence="9 10">
    <name type="scientific">Thalassotalea nanhaiensis</name>
    <dbReference type="NCBI Taxonomy" id="3065648"/>
    <lineage>
        <taxon>Bacteria</taxon>
        <taxon>Pseudomonadati</taxon>
        <taxon>Pseudomonadota</taxon>
        <taxon>Gammaproteobacteria</taxon>
        <taxon>Alteromonadales</taxon>
        <taxon>Colwelliaceae</taxon>
        <taxon>Thalassotalea</taxon>
    </lineage>
</organism>
<dbReference type="SUPFAM" id="SSF53649">
    <property type="entry name" value="Alkaline phosphatase-like"/>
    <property type="match status" value="1"/>
</dbReference>
<evidence type="ECO:0000313" key="9">
    <source>
        <dbReference type="EMBL" id="WNC69188.1"/>
    </source>
</evidence>
<gene>
    <name evidence="9" type="ORF">RI845_03280</name>
</gene>
<dbReference type="InterPro" id="IPR017850">
    <property type="entry name" value="Alkaline_phosphatase_core_sf"/>
</dbReference>
<sequence>MTIITKVALASVTLLMTCSSLASEDVQNAKENLEKPVNILFIMADDLNDFVGVMNNSIGVKTPNIDKLAEHATLFTNAHSNAPICSPSRASLFSGIQPHASGQYAFGNWRHNKVLANSRTIMEQLSHHGYHSAGTGKLTHHQWPKAWDDFGIRPDYTPLAFDGKKVTQHPDVPSPYNKDIGPLDSTFIPLSKVPNVEAKGNKAGHNGWYYGGFKKPFNYENEQDRDPLPDEMYADWTANKLKEFERNKLRKPFFLSVGFIRPHTPLVVPDRFFDMYPLDTINLPEFVENDDADTHFESLYVPKTSLGRKHFTKLMESYPNKELALKTYYQAYLASISFMDEQVGKVLDALQNSIYKDNTVVVLTSDHGYNLGEKNNLFKNNLWERSTKIPLIVFDPRTKKKQTIDQPVSLIDLYPTFMDYAQASGDNRKNDKGLPISGKSIKALIDGNDKHERFALTVVKLWGDKGLKNFAIRTKDWRYILYGNGKEELYHNQIDQNEITNLADNVEYNNIKHTLKAKLLTATADAK</sequence>
<dbReference type="InterPro" id="IPR035874">
    <property type="entry name" value="IDS"/>
</dbReference>
<evidence type="ECO:0000256" key="4">
    <source>
        <dbReference type="ARBA" id="ARBA00022729"/>
    </source>
</evidence>
<evidence type="ECO:0000256" key="1">
    <source>
        <dbReference type="ARBA" id="ARBA00001913"/>
    </source>
</evidence>
<evidence type="ECO:0000256" key="7">
    <source>
        <dbReference type="SAM" id="SignalP"/>
    </source>
</evidence>
<feature type="signal peptide" evidence="7">
    <location>
        <begin position="1"/>
        <end position="22"/>
    </location>
</feature>
<keyword evidence="4 7" id="KW-0732">Signal</keyword>
<evidence type="ECO:0000259" key="8">
    <source>
        <dbReference type="Pfam" id="PF00884"/>
    </source>
</evidence>
<accession>A0ABY9TK37</accession>
<proteinExistence type="inferred from homology"/>
<evidence type="ECO:0000256" key="2">
    <source>
        <dbReference type="ARBA" id="ARBA00008779"/>
    </source>
</evidence>
<dbReference type="EMBL" id="CP134146">
    <property type="protein sequence ID" value="WNC69188.1"/>
    <property type="molecule type" value="Genomic_DNA"/>
</dbReference>
<dbReference type="RefSeq" id="WP_348388332.1">
    <property type="nucleotide sequence ID" value="NZ_CP134146.1"/>
</dbReference>
<evidence type="ECO:0000256" key="6">
    <source>
        <dbReference type="ARBA" id="ARBA00022837"/>
    </source>
</evidence>
<name>A0ABY9TK37_9GAMM</name>
<dbReference type="Proteomes" id="UP001248581">
    <property type="component" value="Chromosome"/>
</dbReference>
<keyword evidence="3" id="KW-0479">Metal-binding</keyword>
<comment type="similarity">
    <text evidence="2">Belongs to the sulfatase family.</text>
</comment>
<dbReference type="InterPro" id="IPR000917">
    <property type="entry name" value="Sulfatase_N"/>
</dbReference>
<comment type="cofactor">
    <cofactor evidence="1">
        <name>Ca(2+)</name>
        <dbReference type="ChEBI" id="CHEBI:29108"/>
    </cofactor>
</comment>
<dbReference type="CDD" id="cd16030">
    <property type="entry name" value="iduronate-2-sulfatase"/>
    <property type="match status" value="1"/>
</dbReference>
<evidence type="ECO:0000256" key="3">
    <source>
        <dbReference type="ARBA" id="ARBA00022723"/>
    </source>
</evidence>
<feature type="chain" id="PRO_5046802155" evidence="7">
    <location>
        <begin position="23"/>
        <end position="527"/>
    </location>
</feature>
<reference evidence="10" key="1">
    <citation type="submission" date="2023-09" db="EMBL/GenBank/DDBJ databases">
        <authorList>
            <person name="Li S."/>
            <person name="Li X."/>
            <person name="Zhang C."/>
            <person name="Zhao Z."/>
        </authorList>
    </citation>
    <scope>NUCLEOTIDE SEQUENCE [LARGE SCALE GENOMIC DNA]</scope>
    <source>
        <strain evidence="10">SQ345</strain>
    </source>
</reference>
<dbReference type="PANTHER" id="PTHR45953">
    <property type="entry name" value="IDURONATE 2-SULFATASE"/>
    <property type="match status" value="1"/>
</dbReference>
<evidence type="ECO:0000256" key="5">
    <source>
        <dbReference type="ARBA" id="ARBA00022801"/>
    </source>
</evidence>
<evidence type="ECO:0000313" key="10">
    <source>
        <dbReference type="Proteomes" id="UP001248581"/>
    </source>
</evidence>
<keyword evidence="5" id="KW-0378">Hydrolase</keyword>
<keyword evidence="10" id="KW-1185">Reference proteome</keyword>
<keyword evidence="6" id="KW-0106">Calcium</keyword>